<dbReference type="GO" id="GO:0032259">
    <property type="term" value="P:methylation"/>
    <property type="evidence" value="ECO:0007669"/>
    <property type="project" value="UniProtKB-KW"/>
</dbReference>
<dbReference type="CDD" id="cd02440">
    <property type="entry name" value="AdoMet_MTases"/>
    <property type="match status" value="1"/>
</dbReference>
<keyword evidence="2" id="KW-0489">Methyltransferase</keyword>
<dbReference type="PANTHER" id="PTHR43464:SF52">
    <property type="entry name" value="PUTATIVE-RELATED"/>
    <property type="match status" value="1"/>
</dbReference>
<evidence type="ECO:0000313" key="2">
    <source>
        <dbReference type="EMBL" id="KAL2855832.1"/>
    </source>
</evidence>
<reference evidence="2 3" key="1">
    <citation type="submission" date="2024-07" db="EMBL/GenBank/DDBJ databases">
        <title>Section-level genome sequencing and comparative genomics of Aspergillus sections Usti and Cavernicolus.</title>
        <authorList>
            <consortium name="Lawrence Berkeley National Laboratory"/>
            <person name="Nybo J.L."/>
            <person name="Vesth T.C."/>
            <person name="Theobald S."/>
            <person name="Frisvad J.C."/>
            <person name="Larsen T.O."/>
            <person name="Kjaerboelling I."/>
            <person name="Rothschild-Mancinelli K."/>
            <person name="Lyhne E.K."/>
            <person name="Kogle M.E."/>
            <person name="Barry K."/>
            <person name="Clum A."/>
            <person name="Na H."/>
            <person name="Ledsgaard L."/>
            <person name="Lin J."/>
            <person name="Lipzen A."/>
            <person name="Kuo A."/>
            <person name="Riley R."/>
            <person name="Mondo S."/>
            <person name="Labutti K."/>
            <person name="Haridas S."/>
            <person name="Pangalinan J."/>
            <person name="Salamov A.A."/>
            <person name="Simmons B.A."/>
            <person name="Magnuson J.K."/>
            <person name="Chen J."/>
            <person name="Drula E."/>
            <person name="Henrissat B."/>
            <person name="Wiebenga A."/>
            <person name="Lubbers R.J."/>
            <person name="Gomes A.C."/>
            <person name="Makela M.R."/>
            <person name="Stajich J."/>
            <person name="Grigoriev I.V."/>
            <person name="Mortensen U.H."/>
            <person name="De Vries R.P."/>
            <person name="Baker S.E."/>
            <person name="Andersen M.R."/>
        </authorList>
    </citation>
    <scope>NUCLEOTIDE SEQUENCE [LARGE SCALE GENOMIC DNA]</scope>
    <source>
        <strain evidence="2 3">CBS 123904</strain>
    </source>
</reference>
<accession>A0ABR4KU75</accession>
<gene>
    <name evidence="2" type="ORF">BJY01DRAFT_203813</name>
</gene>
<dbReference type="InterPro" id="IPR013216">
    <property type="entry name" value="Methyltransf_11"/>
</dbReference>
<dbReference type="Gene3D" id="3.40.50.150">
    <property type="entry name" value="Vaccinia Virus protein VP39"/>
    <property type="match status" value="1"/>
</dbReference>
<dbReference type="EMBL" id="JBFXLU010000009">
    <property type="protein sequence ID" value="KAL2855832.1"/>
    <property type="molecule type" value="Genomic_DNA"/>
</dbReference>
<feature type="domain" description="Methyltransferase type 11" evidence="1">
    <location>
        <begin position="75"/>
        <end position="184"/>
    </location>
</feature>
<keyword evidence="3" id="KW-1185">Reference proteome</keyword>
<dbReference type="SUPFAM" id="SSF53335">
    <property type="entry name" value="S-adenosyl-L-methionine-dependent methyltransferases"/>
    <property type="match status" value="1"/>
</dbReference>
<organism evidence="2 3">
    <name type="scientific">Aspergillus pseudoustus</name>
    <dbReference type="NCBI Taxonomy" id="1810923"/>
    <lineage>
        <taxon>Eukaryota</taxon>
        <taxon>Fungi</taxon>
        <taxon>Dikarya</taxon>
        <taxon>Ascomycota</taxon>
        <taxon>Pezizomycotina</taxon>
        <taxon>Eurotiomycetes</taxon>
        <taxon>Eurotiomycetidae</taxon>
        <taxon>Eurotiales</taxon>
        <taxon>Aspergillaceae</taxon>
        <taxon>Aspergillus</taxon>
        <taxon>Aspergillus subgen. Nidulantes</taxon>
    </lineage>
</organism>
<proteinExistence type="predicted"/>
<dbReference type="GO" id="GO:0008168">
    <property type="term" value="F:methyltransferase activity"/>
    <property type="evidence" value="ECO:0007669"/>
    <property type="project" value="UniProtKB-KW"/>
</dbReference>
<dbReference type="PANTHER" id="PTHR43464">
    <property type="entry name" value="METHYLTRANSFERASE"/>
    <property type="match status" value="1"/>
</dbReference>
<comment type="caution">
    <text evidence="2">The sequence shown here is derived from an EMBL/GenBank/DDBJ whole genome shotgun (WGS) entry which is preliminary data.</text>
</comment>
<protein>
    <submittedName>
        <fullName evidence="2">S-adenosyl-L-methionine-dependent methyltransferase</fullName>
    </submittedName>
</protein>
<dbReference type="InterPro" id="IPR029063">
    <property type="entry name" value="SAM-dependent_MTases_sf"/>
</dbReference>
<dbReference type="Pfam" id="PF08241">
    <property type="entry name" value="Methyltransf_11"/>
    <property type="match status" value="1"/>
</dbReference>
<keyword evidence="2" id="KW-0808">Transferase</keyword>
<name>A0ABR4KU75_9EURO</name>
<evidence type="ECO:0000259" key="1">
    <source>
        <dbReference type="Pfam" id="PF08241"/>
    </source>
</evidence>
<dbReference type="Proteomes" id="UP001610446">
    <property type="component" value="Unassembled WGS sequence"/>
</dbReference>
<evidence type="ECO:0000313" key="3">
    <source>
        <dbReference type="Proteomes" id="UP001610446"/>
    </source>
</evidence>
<sequence>MSRNIQDSLGPAPEAAGHQVKYIETVDAYNKWAEVYDTDGNFLQALDTIEMHNLLPYFLSRIQAESAPGDTLKLVDLGCGTGRNTLQLANLAPPTAQIIGIDASPGMLAVAKSTLEAEAAGAVSTGRVTLGEYDLLSPMSPIPVSLQDGGASGIISTLVLEHITVGLFFEGAARLIKPGGYFLVTNMHAEMGAISQAGFVDERTGTKIRPTSYAHAIGDVVAAAERVGFEVIALDEAGERVRETKVEQGMVKALGVRGKKWVGVTVWFGICFAYRPEMNGR</sequence>